<evidence type="ECO:0000313" key="9">
    <source>
        <dbReference type="Proteomes" id="UP000318065"/>
    </source>
</evidence>
<reference evidence="8" key="1">
    <citation type="journal article" date="2019" name="Microbiol. Resour. Announc.">
        <title>Complete Genome Sequence of Rubrobacter xylanophilus Strain AA3-22, Isolated from Arima Onsen in Japan.</title>
        <authorList>
            <person name="Tomariguchi N."/>
            <person name="Miyazaki K."/>
        </authorList>
    </citation>
    <scope>NUCLEOTIDE SEQUENCE [LARGE SCALE GENOMIC DNA]</scope>
    <source>
        <strain evidence="8">AA3-22</strain>
    </source>
</reference>
<evidence type="ECO:0000256" key="5">
    <source>
        <dbReference type="ARBA" id="ARBA00022842"/>
    </source>
</evidence>
<evidence type="ECO:0000256" key="2">
    <source>
        <dbReference type="ARBA" id="ARBA00001946"/>
    </source>
</evidence>
<evidence type="ECO:0000256" key="3">
    <source>
        <dbReference type="ARBA" id="ARBA00022723"/>
    </source>
</evidence>
<accession>A0A510HFG2</accession>
<dbReference type="InterPro" id="IPR015797">
    <property type="entry name" value="NUDIX_hydrolase-like_dom_sf"/>
</dbReference>
<keyword evidence="9" id="KW-1185">Reference proteome</keyword>
<protein>
    <submittedName>
        <fullName evidence="8">Coenzyme A pyrophosphatase</fullName>
    </submittedName>
</protein>
<dbReference type="PROSITE" id="PS51462">
    <property type="entry name" value="NUDIX"/>
    <property type="match status" value="1"/>
</dbReference>
<evidence type="ECO:0000256" key="6">
    <source>
        <dbReference type="ARBA" id="ARBA00023211"/>
    </source>
</evidence>
<dbReference type="Proteomes" id="UP000318065">
    <property type="component" value="Chromosome"/>
</dbReference>
<keyword evidence="4" id="KW-0378">Hydrolase</keyword>
<dbReference type="AlphaFoldDB" id="A0A510HFG2"/>
<dbReference type="PANTHER" id="PTHR12992">
    <property type="entry name" value="NUDIX HYDROLASE"/>
    <property type="match status" value="1"/>
</dbReference>
<keyword evidence="6" id="KW-0464">Manganese</keyword>
<comment type="cofactor">
    <cofactor evidence="2">
        <name>Mg(2+)</name>
        <dbReference type="ChEBI" id="CHEBI:18420"/>
    </cofactor>
</comment>
<keyword evidence="5" id="KW-0460">Magnesium</keyword>
<dbReference type="Pfam" id="PF00293">
    <property type="entry name" value="NUDIX"/>
    <property type="match status" value="1"/>
</dbReference>
<keyword evidence="3" id="KW-0479">Metal-binding</keyword>
<dbReference type="SUPFAM" id="SSF55811">
    <property type="entry name" value="Nudix"/>
    <property type="match status" value="1"/>
</dbReference>
<evidence type="ECO:0000256" key="4">
    <source>
        <dbReference type="ARBA" id="ARBA00022801"/>
    </source>
</evidence>
<dbReference type="OrthoDB" id="9802805at2"/>
<evidence type="ECO:0000259" key="7">
    <source>
        <dbReference type="PROSITE" id="PS51462"/>
    </source>
</evidence>
<dbReference type="CDD" id="cd03426">
    <property type="entry name" value="NUDIX_CoAse_Nudt7"/>
    <property type="match status" value="1"/>
</dbReference>
<dbReference type="GO" id="GO:0046872">
    <property type="term" value="F:metal ion binding"/>
    <property type="evidence" value="ECO:0007669"/>
    <property type="project" value="UniProtKB-KW"/>
</dbReference>
<dbReference type="Gene3D" id="3.90.79.10">
    <property type="entry name" value="Nucleoside Triphosphate Pyrophosphohydrolase"/>
    <property type="match status" value="1"/>
</dbReference>
<evidence type="ECO:0000313" key="8">
    <source>
        <dbReference type="EMBL" id="BBL78666.1"/>
    </source>
</evidence>
<organism evidence="8 9">
    <name type="scientific">Rubrobacter xylanophilus</name>
    <dbReference type="NCBI Taxonomy" id="49319"/>
    <lineage>
        <taxon>Bacteria</taxon>
        <taxon>Bacillati</taxon>
        <taxon>Actinomycetota</taxon>
        <taxon>Rubrobacteria</taxon>
        <taxon>Rubrobacterales</taxon>
        <taxon>Rubrobacteraceae</taxon>
        <taxon>Rubrobacter</taxon>
    </lineage>
</organism>
<name>A0A510HFG2_9ACTN</name>
<dbReference type="InterPro" id="IPR000086">
    <property type="entry name" value="NUDIX_hydrolase_dom"/>
</dbReference>
<proteinExistence type="predicted"/>
<comment type="cofactor">
    <cofactor evidence="1">
        <name>Mn(2+)</name>
        <dbReference type="ChEBI" id="CHEBI:29035"/>
    </cofactor>
</comment>
<dbReference type="InterPro" id="IPR045121">
    <property type="entry name" value="CoAse"/>
</dbReference>
<dbReference type="EMBL" id="AP019791">
    <property type="protein sequence ID" value="BBL78666.1"/>
    <property type="molecule type" value="Genomic_DNA"/>
</dbReference>
<gene>
    <name evidence="8" type="ORF">RxyAA322_05200</name>
</gene>
<feature type="domain" description="Nudix hydrolase" evidence="7">
    <location>
        <begin position="60"/>
        <end position="197"/>
    </location>
</feature>
<dbReference type="PANTHER" id="PTHR12992:SF11">
    <property type="entry name" value="MITOCHONDRIAL COENZYME A DIPHOSPHATASE NUDT8"/>
    <property type="match status" value="1"/>
</dbReference>
<evidence type="ECO:0000256" key="1">
    <source>
        <dbReference type="ARBA" id="ARBA00001936"/>
    </source>
</evidence>
<sequence length="231" mass="25266">MTRGLASYLRSLEPDRQALLLRRAASRPLPNWREVYESVSPVDLKTGERRPRVPPPGSHPRRAAVLVPVLLDRRGPRLVYTVRRDHLPDHAGQISFPGGGMESGDGSLRETALREAHEEIALDPSLVETAGRLEELYIHVSNFLVTPFVGLLPEDTGLVLAPDEVEEIFVAPIEELVAPGTFRLVLRDLGDAKVGVPVFSAAGHDIWGATAAITAGLLARLGWEGYRDPAR</sequence>
<dbReference type="GO" id="GO:0010945">
    <property type="term" value="F:coenzyme A diphosphatase activity"/>
    <property type="evidence" value="ECO:0007669"/>
    <property type="project" value="InterPro"/>
</dbReference>